<feature type="transmembrane region" description="Helical" evidence="2">
    <location>
        <begin position="12"/>
        <end position="33"/>
    </location>
</feature>
<keyword evidence="2" id="KW-0472">Membrane</keyword>
<dbReference type="PANTHER" id="PTHR30576">
    <property type="entry name" value="COLANIC BIOSYNTHESIS UDP-GLUCOSE LIPID CARRIER TRANSFERASE"/>
    <property type="match status" value="1"/>
</dbReference>
<proteinExistence type="inferred from homology"/>
<sequence>MYELYFKRLFDWLFSFFMILILFIPFIIVSILIKIDSKGSIFFMQERLGKNKIPFNVYKLRTMSHKKRKIEQVYKNDAEITGVGYYLRRFKIDEMPQVINIFLGDMAIIGPRPCLPNVLEKYNLDDYRFKVRPGLSSIAGVNGSIYLSWKEKWWYDKYYVENLNFLLDLKIFLKTFLIIFQGEDKFINKPKL</sequence>
<keyword evidence="2" id="KW-0812">Transmembrane</keyword>
<dbReference type="GO" id="GO:0016780">
    <property type="term" value="F:phosphotransferase activity, for other substituted phosphate groups"/>
    <property type="evidence" value="ECO:0007669"/>
    <property type="project" value="TreeGrafter"/>
</dbReference>
<evidence type="ECO:0000259" key="3">
    <source>
        <dbReference type="Pfam" id="PF02397"/>
    </source>
</evidence>
<protein>
    <submittedName>
        <fullName evidence="4">Exopolysaccharide biosynthesis polyprenyl glycosylphosphotransferase</fullName>
    </submittedName>
</protein>
<feature type="domain" description="Bacterial sugar transferase" evidence="3">
    <location>
        <begin position="7"/>
        <end position="180"/>
    </location>
</feature>
<keyword evidence="2" id="KW-1133">Transmembrane helix</keyword>
<accession>K4IDM3</accession>
<evidence type="ECO:0000256" key="1">
    <source>
        <dbReference type="ARBA" id="ARBA00006464"/>
    </source>
</evidence>
<dbReference type="EMBL" id="CP003879">
    <property type="protein sequence ID" value="AFU68479.1"/>
    <property type="molecule type" value="Genomic_DNA"/>
</dbReference>
<dbReference type="HOGENOM" id="CLU_024920_1_2_10"/>
<dbReference type="STRING" id="313595.P700755_001603"/>
<dbReference type="KEGG" id="ptq:P700755_001603"/>
<dbReference type="eggNOG" id="COG2148">
    <property type="taxonomic scope" value="Bacteria"/>
</dbReference>
<evidence type="ECO:0000313" key="5">
    <source>
        <dbReference type="Proteomes" id="UP000008514"/>
    </source>
</evidence>
<comment type="similarity">
    <text evidence="1">Belongs to the bacterial sugar transferase family.</text>
</comment>
<gene>
    <name evidence="4" type="ordered locus">P700755_001603</name>
</gene>
<dbReference type="InterPro" id="IPR003362">
    <property type="entry name" value="Bact_transf"/>
</dbReference>
<evidence type="ECO:0000313" key="4">
    <source>
        <dbReference type="EMBL" id="AFU68479.1"/>
    </source>
</evidence>
<dbReference type="Pfam" id="PF02397">
    <property type="entry name" value="Bac_transf"/>
    <property type="match status" value="1"/>
</dbReference>
<reference evidence="4" key="2">
    <citation type="submission" date="2012-09" db="EMBL/GenBank/DDBJ databases">
        <title>The complete sequence of Psychroflexus torquis an extreme psychrophile from sea-ice that is stimulated by light.</title>
        <authorList>
            <person name="Feng S."/>
            <person name="Powell S.M."/>
            <person name="Bowman J.P."/>
        </authorList>
    </citation>
    <scope>NUCLEOTIDE SEQUENCE [LARGE SCALE GENOMIC DNA]</scope>
    <source>
        <strain evidence="4">ATCC 700755</strain>
    </source>
</reference>
<reference evidence="4" key="1">
    <citation type="submission" date="2006-03" db="EMBL/GenBank/DDBJ databases">
        <authorList>
            <person name="Bowman J."/>
            <person name="Ferriera S."/>
            <person name="Johnson J."/>
            <person name="Kravitz S."/>
            <person name="Halpern A."/>
            <person name="Remington K."/>
            <person name="Beeson K."/>
            <person name="Tran B."/>
            <person name="Rogers Y.-H."/>
            <person name="Friedman R."/>
            <person name="Venter J.C."/>
        </authorList>
    </citation>
    <scope>NUCLEOTIDE SEQUENCE [LARGE SCALE GENOMIC DNA]</scope>
    <source>
        <strain evidence="4">ATCC 700755</strain>
    </source>
</reference>
<name>K4IDM3_PSYTT</name>
<organism evidence="4 5">
    <name type="scientific">Psychroflexus torquis (strain ATCC 700755 / CIP 106069 / ACAM 623)</name>
    <dbReference type="NCBI Taxonomy" id="313595"/>
    <lineage>
        <taxon>Bacteria</taxon>
        <taxon>Pseudomonadati</taxon>
        <taxon>Bacteroidota</taxon>
        <taxon>Flavobacteriia</taxon>
        <taxon>Flavobacteriales</taxon>
        <taxon>Flavobacteriaceae</taxon>
        <taxon>Psychroflexus</taxon>
    </lineage>
</organism>
<keyword evidence="5" id="KW-1185">Reference proteome</keyword>
<evidence type="ECO:0000256" key="2">
    <source>
        <dbReference type="SAM" id="Phobius"/>
    </source>
</evidence>
<dbReference type="PANTHER" id="PTHR30576:SF20">
    <property type="entry name" value="QUINOVOSAMINEPHOSPHOTRANSFERAE-RELATED"/>
    <property type="match status" value="1"/>
</dbReference>
<dbReference type="AlphaFoldDB" id="K4IDM3"/>
<dbReference type="OrthoDB" id="9808602at2"/>
<dbReference type="Proteomes" id="UP000008514">
    <property type="component" value="Chromosome"/>
</dbReference>